<reference evidence="1 2" key="1">
    <citation type="submission" date="2019-09" db="EMBL/GenBank/DDBJ databases">
        <authorList>
            <person name="Chandra G."/>
            <person name="Truman W A."/>
        </authorList>
    </citation>
    <scope>NUCLEOTIDE SEQUENCE [LARGE SCALE GENOMIC DNA]</scope>
    <source>
        <strain evidence="1">PS655</strain>
    </source>
</reference>
<proteinExistence type="predicted"/>
<evidence type="ECO:0000313" key="1">
    <source>
        <dbReference type="EMBL" id="VVM76351.1"/>
    </source>
</evidence>
<dbReference type="Proteomes" id="UP000327167">
    <property type="component" value="Unassembled WGS sequence"/>
</dbReference>
<sequence>MNRYVLVGTVYKTGYQIALQIIESEDAIPTTLPDGVTDAWWYDITGYTTAHVGWKVFNLDEEGLLFVEPTEQEHLKITTARMQERFDAATLWIAFNPLQHKVDLGAATPAEVSKLALYKQYWVDVSEVRNQSGYPSTINWPVAPF</sequence>
<name>A0A5E6S6Y1_PSEFL</name>
<gene>
    <name evidence="1" type="ORF">PS655_02082</name>
</gene>
<dbReference type="AlphaFoldDB" id="A0A5E6S6Y1"/>
<dbReference type="InterPro" id="IPR003458">
    <property type="entry name" value="Phage_T4_Gp38_tail_assem"/>
</dbReference>
<accession>A0A5E6S6Y1</accession>
<organism evidence="1 2">
    <name type="scientific">Pseudomonas fluorescens</name>
    <dbReference type="NCBI Taxonomy" id="294"/>
    <lineage>
        <taxon>Bacteria</taxon>
        <taxon>Pseudomonadati</taxon>
        <taxon>Pseudomonadota</taxon>
        <taxon>Gammaproteobacteria</taxon>
        <taxon>Pseudomonadales</taxon>
        <taxon>Pseudomonadaceae</taxon>
        <taxon>Pseudomonas</taxon>
    </lineage>
</organism>
<evidence type="ECO:0008006" key="3">
    <source>
        <dbReference type="Google" id="ProtNLM"/>
    </source>
</evidence>
<dbReference type="EMBL" id="CABVHJ010000005">
    <property type="protein sequence ID" value="VVM76351.1"/>
    <property type="molecule type" value="Genomic_DNA"/>
</dbReference>
<dbReference type="Pfam" id="PF02413">
    <property type="entry name" value="Caudo_TAP"/>
    <property type="match status" value="1"/>
</dbReference>
<evidence type="ECO:0000313" key="2">
    <source>
        <dbReference type="Proteomes" id="UP000327167"/>
    </source>
</evidence>
<dbReference type="RefSeq" id="WP_150650263.1">
    <property type="nucleotide sequence ID" value="NZ_CABVHJ010000005.1"/>
</dbReference>
<protein>
    <recommendedName>
        <fullName evidence="3">Phage tail protein</fullName>
    </recommendedName>
</protein>